<reference evidence="2 3" key="1">
    <citation type="submission" date="2024-03" db="EMBL/GenBank/DDBJ databases">
        <title>Mouse gut bacterial collection (mGBC) of GemPharmatech.</title>
        <authorList>
            <person name="He Y."/>
            <person name="Dong L."/>
            <person name="Wu D."/>
            <person name="Gao X."/>
            <person name="Lin Z."/>
        </authorList>
    </citation>
    <scope>NUCLEOTIDE SEQUENCE [LARGE SCALE GENOMIC DNA]</scope>
    <source>
        <strain evidence="2 3">15-30</strain>
    </source>
</reference>
<dbReference type="InterPro" id="IPR001387">
    <property type="entry name" value="Cro/C1-type_HTH"/>
</dbReference>
<dbReference type="SMART" id="SM00530">
    <property type="entry name" value="HTH_XRE"/>
    <property type="match status" value="1"/>
</dbReference>
<dbReference type="Proteomes" id="UP001565236">
    <property type="component" value="Unassembled WGS sequence"/>
</dbReference>
<dbReference type="SUPFAM" id="SSF47413">
    <property type="entry name" value="lambda repressor-like DNA-binding domains"/>
    <property type="match status" value="1"/>
</dbReference>
<proteinExistence type="predicted"/>
<keyword evidence="3" id="KW-1185">Reference proteome</keyword>
<protein>
    <submittedName>
        <fullName evidence="2">Helix-turn-helix transcriptional regulator</fullName>
    </submittedName>
</protein>
<gene>
    <name evidence="2" type="ORF">AALT52_00430</name>
</gene>
<dbReference type="CDD" id="cd00093">
    <property type="entry name" value="HTH_XRE"/>
    <property type="match status" value="1"/>
</dbReference>
<evidence type="ECO:0000313" key="2">
    <source>
        <dbReference type="EMBL" id="MEY8661362.1"/>
    </source>
</evidence>
<sequence length="137" mass="15496">MFPERMRALRTGARLSLPELAKELNAMAVPYAKRKKTASQIGKWERGTTTPSYLEVRQLAEYFGVSLDYLSGRSYDGFDLSELFSSSAQLTFQTKNLNATARAEIYALIKGYLSGRAQAKYPEEFNLELELDEQTHA</sequence>
<dbReference type="Gene3D" id="1.10.260.40">
    <property type="entry name" value="lambda repressor-like DNA-binding domains"/>
    <property type="match status" value="1"/>
</dbReference>
<dbReference type="Pfam" id="PF01381">
    <property type="entry name" value="HTH_3"/>
    <property type="match status" value="1"/>
</dbReference>
<accession>A0ABV4DPK0</accession>
<evidence type="ECO:0000259" key="1">
    <source>
        <dbReference type="PROSITE" id="PS50943"/>
    </source>
</evidence>
<dbReference type="RefSeq" id="WP_369939796.1">
    <property type="nucleotide sequence ID" value="NZ_JBCLUF010000001.1"/>
</dbReference>
<comment type="caution">
    <text evidence="2">The sequence shown here is derived from an EMBL/GenBank/DDBJ whole genome shotgun (WGS) entry which is preliminary data.</text>
</comment>
<feature type="domain" description="HTH cro/C1-type" evidence="1">
    <location>
        <begin position="6"/>
        <end position="70"/>
    </location>
</feature>
<organism evidence="2 3">
    <name type="scientific">Ligilactobacillus faecis</name>
    <dbReference type="NCBI Taxonomy" id="762833"/>
    <lineage>
        <taxon>Bacteria</taxon>
        <taxon>Bacillati</taxon>
        <taxon>Bacillota</taxon>
        <taxon>Bacilli</taxon>
        <taxon>Lactobacillales</taxon>
        <taxon>Lactobacillaceae</taxon>
        <taxon>Ligilactobacillus</taxon>
    </lineage>
</organism>
<dbReference type="EMBL" id="JBCLUF010000001">
    <property type="protein sequence ID" value="MEY8661362.1"/>
    <property type="molecule type" value="Genomic_DNA"/>
</dbReference>
<evidence type="ECO:0000313" key="3">
    <source>
        <dbReference type="Proteomes" id="UP001565236"/>
    </source>
</evidence>
<dbReference type="PROSITE" id="PS50943">
    <property type="entry name" value="HTH_CROC1"/>
    <property type="match status" value="1"/>
</dbReference>
<name>A0ABV4DPK0_9LACO</name>
<dbReference type="InterPro" id="IPR010982">
    <property type="entry name" value="Lambda_DNA-bd_dom_sf"/>
</dbReference>